<feature type="coiled-coil region" evidence="1">
    <location>
        <begin position="346"/>
        <end position="408"/>
    </location>
</feature>
<dbReference type="Proteomes" id="UP000094801">
    <property type="component" value="Unassembled WGS sequence"/>
</dbReference>
<dbReference type="AlphaFoldDB" id="A0A1E4T4S6"/>
<gene>
    <name evidence="3" type="ORF">CANARDRAFT_178744</name>
</gene>
<name>A0A1E4T4S6_9ASCO</name>
<dbReference type="EMBL" id="KV453849">
    <property type="protein sequence ID" value="ODV86770.1"/>
    <property type="molecule type" value="Genomic_DNA"/>
</dbReference>
<evidence type="ECO:0000313" key="4">
    <source>
        <dbReference type="Proteomes" id="UP000094801"/>
    </source>
</evidence>
<accession>A0A1E4T4S6</accession>
<feature type="non-terminal residue" evidence="3">
    <location>
        <position position="453"/>
    </location>
</feature>
<protein>
    <submittedName>
        <fullName evidence="3">Uncharacterized protein</fullName>
    </submittedName>
</protein>
<evidence type="ECO:0000313" key="3">
    <source>
        <dbReference type="EMBL" id="ODV86770.1"/>
    </source>
</evidence>
<feature type="region of interest" description="Disordered" evidence="2">
    <location>
        <begin position="97"/>
        <end position="125"/>
    </location>
</feature>
<evidence type="ECO:0000256" key="2">
    <source>
        <dbReference type="SAM" id="MobiDB-lite"/>
    </source>
</evidence>
<feature type="region of interest" description="Disordered" evidence="2">
    <location>
        <begin position="1"/>
        <end position="81"/>
    </location>
</feature>
<sequence length="453" mass="51545">MSSIDEEYVSKNSIDQSVGSSPEKNDAVPPLPARSPTQTIHEFPLSQVLEEESDHDEDKPALPKRPSSILSHANRGGGKYGMKRTSIEDFELASPVHQKGHGRFPSLSKNGKSKSHLKNTHTQENEFKLQRDKNLDYLVLSREAQVEAVYKQLDEDLIVSNDVYYGRLRSNDSLIELMSEVEAGQFDHPDRSSLYSLILKTMKLQDDFLTISDSKTNVNSLPSNTHPLLDDDLSKINRLTGKSNLNPLVIALHTELKSPKITSIFSLLFESAISSSQLFTKLLPSVIHQMIVYGVHSIIDTLIAYLFDAENLRKIRIKSDLVNYSVEFNRLINPPPPKMIMSNDSLIQQRAKLKSLTKELSTKNRRYDELLINYKQLNEERFNNDSILKKLQADHDKLKTEFNQKDAKLSSLLSNFEAIKQNNDKNIEISKMNELLKKDIAKLMREISALKKK</sequence>
<keyword evidence="4" id="KW-1185">Reference proteome</keyword>
<proteinExistence type="predicted"/>
<feature type="compositionally biased region" description="Polar residues" evidence="2">
    <location>
        <begin position="10"/>
        <end position="22"/>
    </location>
</feature>
<evidence type="ECO:0000256" key="1">
    <source>
        <dbReference type="SAM" id="Coils"/>
    </source>
</evidence>
<dbReference type="OrthoDB" id="4084298at2759"/>
<keyword evidence="1" id="KW-0175">Coiled coil</keyword>
<organism evidence="3 4">
    <name type="scientific">[Candida] arabinofermentans NRRL YB-2248</name>
    <dbReference type="NCBI Taxonomy" id="983967"/>
    <lineage>
        <taxon>Eukaryota</taxon>
        <taxon>Fungi</taxon>
        <taxon>Dikarya</taxon>
        <taxon>Ascomycota</taxon>
        <taxon>Saccharomycotina</taxon>
        <taxon>Pichiomycetes</taxon>
        <taxon>Pichiales</taxon>
        <taxon>Pichiaceae</taxon>
        <taxon>Ogataea</taxon>
        <taxon>Ogataea/Candida clade</taxon>
    </lineage>
</organism>
<reference evidence="4" key="1">
    <citation type="submission" date="2016-04" db="EMBL/GenBank/DDBJ databases">
        <title>Comparative genomics of biotechnologically important yeasts.</title>
        <authorList>
            <consortium name="DOE Joint Genome Institute"/>
            <person name="Riley R."/>
            <person name="Haridas S."/>
            <person name="Wolfe K.H."/>
            <person name="Lopes M.R."/>
            <person name="Hittinger C.T."/>
            <person name="Goker M."/>
            <person name="Salamov A."/>
            <person name="Wisecaver J."/>
            <person name="Long T.M."/>
            <person name="Aerts A.L."/>
            <person name="Barry K."/>
            <person name="Choi C."/>
            <person name="Clum A."/>
            <person name="Coughlan A.Y."/>
            <person name="Deshpande S."/>
            <person name="Douglass A.P."/>
            <person name="Hanson S.J."/>
            <person name="Klenk H.-P."/>
            <person name="Labutti K."/>
            <person name="Lapidus A."/>
            <person name="Lindquist E."/>
            <person name="Lipzen A."/>
            <person name="Meier-Kolthoff J.P."/>
            <person name="Ohm R.A."/>
            <person name="Otillar R.P."/>
            <person name="Pangilinan J."/>
            <person name="Peng Y."/>
            <person name="Rokas A."/>
            <person name="Rosa C.A."/>
            <person name="Scheuner C."/>
            <person name="Sibirny A.A."/>
            <person name="Slot J.C."/>
            <person name="Stielow J.B."/>
            <person name="Sun H."/>
            <person name="Kurtzman C.P."/>
            <person name="Blackwell M."/>
            <person name="Grigoriev I.V."/>
            <person name="Jeffries T.W."/>
        </authorList>
    </citation>
    <scope>NUCLEOTIDE SEQUENCE [LARGE SCALE GENOMIC DNA]</scope>
    <source>
        <strain evidence="4">NRRL YB-2248</strain>
    </source>
</reference>